<dbReference type="InterPro" id="IPR032698">
    <property type="entry name" value="SirB1_N"/>
</dbReference>
<proteinExistence type="inferred from homology"/>
<gene>
    <name evidence="3" type="ORF">H8R02_08975</name>
</gene>
<organism evidence="3 4">
    <name type="scientific">Ramlibacter albus</name>
    <dbReference type="NCBI Taxonomy" id="2079448"/>
    <lineage>
        <taxon>Bacteria</taxon>
        <taxon>Pseudomonadati</taxon>
        <taxon>Pseudomonadota</taxon>
        <taxon>Betaproteobacteria</taxon>
        <taxon>Burkholderiales</taxon>
        <taxon>Comamonadaceae</taxon>
        <taxon>Ramlibacter</taxon>
    </lineage>
</organism>
<sequence length="258" mass="29106">MLGAQFFEVDVAACSRKLQSLADRVHYLLRTGGGINDPEVHIRALNHVMFREERLGYDHSADARGNILNYFLHGVLARKLGTCVGLPLAYVAVAQRAGFPVQPVNVPDHVFARYKAFPPLPYPNIECTNGGKYTPDERYIRRFLVSDRGMETGAYMRGLSRREHLGSLFYTAAAIPLKRGDYDQYIWYAEQSLELGPRDAFAHNEFARVFASLAAHDPRRYGALRKRAQLLAQRATDLGYVPVELVPQPQRPTTKENS</sequence>
<protein>
    <recommendedName>
        <fullName evidence="2">Protein SirB1 N-terminal domain-containing protein</fullName>
    </recommendedName>
</protein>
<name>A0A923M5Z7_9BURK</name>
<dbReference type="AlphaFoldDB" id="A0A923M5Z7"/>
<reference evidence="3" key="1">
    <citation type="submission" date="2020-08" db="EMBL/GenBank/DDBJ databases">
        <title>Ramlibacter sp. GTP1 16S ribosomal RNA gene genome sequencing and assembly.</title>
        <authorList>
            <person name="Kang M."/>
        </authorList>
    </citation>
    <scope>NUCLEOTIDE SEQUENCE</scope>
    <source>
        <strain evidence="3">GTP1</strain>
    </source>
</reference>
<dbReference type="Pfam" id="PF13369">
    <property type="entry name" value="Transglut_core2"/>
    <property type="match status" value="1"/>
</dbReference>
<evidence type="ECO:0000256" key="1">
    <source>
        <dbReference type="ARBA" id="ARBA00007100"/>
    </source>
</evidence>
<feature type="domain" description="Protein SirB1 N-terminal" evidence="2">
    <location>
        <begin position="14"/>
        <end position="139"/>
    </location>
</feature>
<comment type="caution">
    <text evidence="3">The sequence shown here is derived from an EMBL/GenBank/DDBJ whole genome shotgun (WGS) entry which is preliminary data.</text>
</comment>
<dbReference type="Proteomes" id="UP000596827">
    <property type="component" value="Unassembled WGS sequence"/>
</dbReference>
<evidence type="ECO:0000259" key="2">
    <source>
        <dbReference type="Pfam" id="PF13369"/>
    </source>
</evidence>
<comment type="similarity">
    <text evidence="1">Belongs to the UPF0162 family.</text>
</comment>
<dbReference type="EMBL" id="JACORU010000002">
    <property type="protein sequence ID" value="MBC5764580.1"/>
    <property type="molecule type" value="Genomic_DNA"/>
</dbReference>
<accession>A0A923M5Z7</accession>
<evidence type="ECO:0000313" key="3">
    <source>
        <dbReference type="EMBL" id="MBC5764580.1"/>
    </source>
</evidence>
<keyword evidence="4" id="KW-1185">Reference proteome</keyword>
<evidence type="ECO:0000313" key="4">
    <source>
        <dbReference type="Proteomes" id="UP000596827"/>
    </source>
</evidence>